<evidence type="ECO:0000313" key="3">
    <source>
        <dbReference type="Proteomes" id="UP000002051"/>
    </source>
</evidence>
<dbReference type="EnsemblPlants" id="KEH42393">
    <property type="protein sequence ID" value="KEH42393"/>
    <property type="gene ID" value="MTR_1g069050"/>
</dbReference>
<dbReference type="AlphaFoldDB" id="A0A072VLX7"/>
<keyword evidence="3" id="KW-1185">Reference proteome</keyword>
<dbReference type="Proteomes" id="UP000002051">
    <property type="component" value="Unassembled WGS sequence"/>
</dbReference>
<organism evidence="1 3">
    <name type="scientific">Medicago truncatula</name>
    <name type="common">Barrel medic</name>
    <name type="synonym">Medicago tribuloides</name>
    <dbReference type="NCBI Taxonomy" id="3880"/>
    <lineage>
        <taxon>Eukaryota</taxon>
        <taxon>Viridiplantae</taxon>
        <taxon>Streptophyta</taxon>
        <taxon>Embryophyta</taxon>
        <taxon>Tracheophyta</taxon>
        <taxon>Spermatophyta</taxon>
        <taxon>Magnoliopsida</taxon>
        <taxon>eudicotyledons</taxon>
        <taxon>Gunneridae</taxon>
        <taxon>Pentapetalae</taxon>
        <taxon>rosids</taxon>
        <taxon>fabids</taxon>
        <taxon>Fabales</taxon>
        <taxon>Fabaceae</taxon>
        <taxon>Papilionoideae</taxon>
        <taxon>50 kb inversion clade</taxon>
        <taxon>NPAAA clade</taxon>
        <taxon>Hologalegina</taxon>
        <taxon>IRL clade</taxon>
        <taxon>Trifolieae</taxon>
        <taxon>Medicago</taxon>
    </lineage>
</organism>
<dbReference type="EMBL" id="CM001217">
    <property type="protein sequence ID" value="KEH42393.1"/>
    <property type="molecule type" value="Genomic_DNA"/>
</dbReference>
<name>A0A072VLX7_MEDTR</name>
<protein>
    <submittedName>
        <fullName evidence="1 2">Uncharacterized protein</fullName>
    </submittedName>
</protein>
<accession>A0A072VLX7</accession>
<sequence>MDLVKIGEKLRILKVFWKWEVLVLRSGYVQISSAVNYRGFPRQLTAAGFQKTSVANCRRAFSYFTRVAQPNNMWHSQTTCGNSNTQAFMYIIISSVALQVCKHPAAIAKWSPEQKLSLTENYVWRKKNGNRHKIDTVQI</sequence>
<reference evidence="1 3" key="1">
    <citation type="journal article" date="2011" name="Nature">
        <title>The Medicago genome provides insight into the evolution of rhizobial symbioses.</title>
        <authorList>
            <person name="Young N.D."/>
            <person name="Debelle F."/>
            <person name="Oldroyd G.E."/>
            <person name="Geurts R."/>
            <person name="Cannon S.B."/>
            <person name="Udvardi M.K."/>
            <person name="Benedito V.A."/>
            <person name="Mayer K.F."/>
            <person name="Gouzy J."/>
            <person name="Schoof H."/>
            <person name="Van de Peer Y."/>
            <person name="Proost S."/>
            <person name="Cook D.R."/>
            <person name="Meyers B.C."/>
            <person name="Spannagl M."/>
            <person name="Cheung F."/>
            <person name="De Mita S."/>
            <person name="Krishnakumar V."/>
            <person name="Gundlach H."/>
            <person name="Zhou S."/>
            <person name="Mudge J."/>
            <person name="Bharti A.K."/>
            <person name="Murray J.D."/>
            <person name="Naoumkina M.A."/>
            <person name="Rosen B."/>
            <person name="Silverstein K.A."/>
            <person name="Tang H."/>
            <person name="Rombauts S."/>
            <person name="Zhao P.X."/>
            <person name="Zhou P."/>
            <person name="Barbe V."/>
            <person name="Bardou P."/>
            <person name="Bechner M."/>
            <person name="Bellec A."/>
            <person name="Berger A."/>
            <person name="Berges H."/>
            <person name="Bidwell S."/>
            <person name="Bisseling T."/>
            <person name="Choisne N."/>
            <person name="Couloux A."/>
            <person name="Denny R."/>
            <person name="Deshpande S."/>
            <person name="Dai X."/>
            <person name="Doyle J.J."/>
            <person name="Dudez A.M."/>
            <person name="Farmer A.D."/>
            <person name="Fouteau S."/>
            <person name="Franken C."/>
            <person name="Gibelin C."/>
            <person name="Gish J."/>
            <person name="Goldstein S."/>
            <person name="Gonzalez A.J."/>
            <person name="Green P.J."/>
            <person name="Hallab A."/>
            <person name="Hartog M."/>
            <person name="Hua A."/>
            <person name="Humphray S.J."/>
            <person name="Jeong D.H."/>
            <person name="Jing Y."/>
            <person name="Jocker A."/>
            <person name="Kenton S.M."/>
            <person name="Kim D.J."/>
            <person name="Klee K."/>
            <person name="Lai H."/>
            <person name="Lang C."/>
            <person name="Lin S."/>
            <person name="Macmil S.L."/>
            <person name="Magdelenat G."/>
            <person name="Matthews L."/>
            <person name="McCorrison J."/>
            <person name="Monaghan E.L."/>
            <person name="Mun J.H."/>
            <person name="Najar F.Z."/>
            <person name="Nicholson C."/>
            <person name="Noirot C."/>
            <person name="O'Bleness M."/>
            <person name="Paule C.R."/>
            <person name="Poulain J."/>
            <person name="Prion F."/>
            <person name="Qin B."/>
            <person name="Qu C."/>
            <person name="Retzel E.F."/>
            <person name="Riddle C."/>
            <person name="Sallet E."/>
            <person name="Samain S."/>
            <person name="Samson N."/>
            <person name="Sanders I."/>
            <person name="Saurat O."/>
            <person name="Scarpelli C."/>
            <person name="Schiex T."/>
            <person name="Segurens B."/>
            <person name="Severin A.J."/>
            <person name="Sherrier D.J."/>
            <person name="Shi R."/>
            <person name="Sims S."/>
            <person name="Singer S.R."/>
            <person name="Sinharoy S."/>
            <person name="Sterck L."/>
            <person name="Viollet A."/>
            <person name="Wang B.B."/>
            <person name="Wang K."/>
            <person name="Wang M."/>
            <person name="Wang X."/>
            <person name="Warfsmann J."/>
            <person name="Weissenbach J."/>
            <person name="White D.D."/>
            <person name="White J.D."/>
            <person name="Wiley G.B."/>
            <person name="Wincker P."/>
            <person name="Xing Y."/>
            <person name="Yang L."/>
            <person name="Yao Z."/>
            <person name="Ying F."/>
            <person name="Zhai J."/>
            <person name="Zhou L."/>
            <person name="Zuber A."/>
            <person name="Denarie J."/>
            <person name="Dixon R.A."/>
            <person name="May G.D."/>
            <person name="Schwartz D.C."/>
            <person name="Rogers J."/>
            <person name="Quetier F."/>
            <person name="Town C.D."/>
            <person name="Roe B.A."/>
        </authorList>
    </citation>
    <scope>NUCLEOTIDE SEQUENCE [LARGE SCALE GENOMIC DNA]</scope>
    <source>
        <strain evidence="1">A17</strain>
        <strain evidence="2 3">cv. Jemalong A17</strain>
    </source>
</reference>
<evidence type="ECO:0000313" key="1">
    <source>
        <dbReference type="EMBL" id="KEH42393.1"/>
    </source>
</evidence>
<evidence type="ECO:0000313" key="2">
    <source>
        <dbReference type="EnsemblPlants" id="KEH42393"/>
    </source>
</evidence>
<gene>
    <name evidence="1" type="ordered locus">MTR_1g069050</name>
</gene>
<dbReference type="HOGENOM" id="CLU_1848063_0_0_1"/>
<reference evidence="2" key="3">
    <citation type="submission" date="2015-04" db="UniProtKB">
        <authorList>
            <consortium name="EnsemblPlants"/>
        </authorList>
    </citation>
    <scope>IDENTIFICATION</scope>
    <source>
        <strain evidence="2">cv. Jemalong A17</strain>
    </source>
</reference>
<reference evidence="1 3" key="2">
    <citation type="journal article" date="2014" name="BMC Genomics">
        <title>An improved genome release (version Mt4.0) for the model legume Medicago truncatula.</title>
        <authorList>
            <person name="Tang H."/>
            <person name="Krishnakumar V."/>
            <person name="Bidwell S."/>
            <person name="Rosen B."/>
            <person name="Chan A."/>
            <person name="Zhou S."/>
            <person name="Gentzbittel L."/>
            <person name="Childs K.L."/>
            <person name="Yandell M."/>
            <person name="Gundlach H."/>
            <person name="Mayer K.F."/>
            <person name="Schwartz D.C."/>
            <person name="Town C.D."/>
        </authorList>
    </citation>
    <scope>GENOME REANNOTATION</scope>
    <source>
        <strain evidence="1">A17</strain>
        <strain evidence="2 3">cv. Jemalong A17</strain>
    </source>
</reference>
<proteinExistence type="predicted"/>